<dbReference type="InterPro" id="IPR037151">
    <property type="entry name" value="AlkB-like_sf"/>
</dbReference>
<dbReference type="OMA" id="SEKVCIA"/>
<evidence type="ECO:0000313" key="31">
    <source>
        <dbReference type="Proteomes" id="UP000007110"/>
    </source>
</evidence>
<evidence type="ECO:0000313" key="30">
    <source>
        <dbReference type="EnsemblMetazoa" id="XP_030847398"/>
    </source>
</evidence>
<keyword evidence="31" id="KW-1185">Reference proteome</keyword>
<evidence type="ECO:0000256" key="24">
    <source>
        <dbReference type="ARBA" id="ARBA00072134"/>
    </source>
</evidence>
<evidence type="ECO:0000256" key="22">
    <source>
        <dbReference type="ARBA" id="ARBA00062909"/>
    </source>
</evidence>
<dbReference type="Gene3D" id="2.60.120.590">
    <property type="entry name" value="Alpha-ketoglutarate-dependent dioxygenase AlkB-like"/>
    <property type="match status" value="1"/>
</dbReference>
<proteinExistence type="predicted"/>
<comment type="catalytic activity">
    <reaction evidence="17">
        <text>a 1,N(2)-etheno-2'-deoxyguanosine in double-stranded DNA + 2-oxoglutarate + O2 + H2O = a 2'-deoxyguanosine in double-stranded DNA + glyoxal + succinate + CO2</text>
        <dbReference type="Rhea" id="RHEA:70487"/>
        <dbReference type="Rhea" id="RHEA-COMP:17910"/>
        <dbReference type="Rhea" id="RHEA-COMP:17912"/>
        <dbReference type="ChEBI" id="CHEBI:15377"/>
        <dbReference type="ChEBI" id="CHEBI:15379"/>
        <dbReference type="ChEBI" id="CHEBI:16526"/>
        <dbReference type="ChEBI" id="CHEBI:16810"/>
        <dbReference type="ChEBI" id="CHEBI:30031"/>
        <dbReference type="ChEBI" id="CHEBI:34779"/>
        <dbReference type="ChEBI" id="CHEBI:85445"/>
        <dbReference type="ChEBI" id="CHEBI:189586"/>
    </reaction>
    <physiologicalReaction direction="left-to-right" evidence="17">
        <dbReference type="Rhea" id="RHEA:70488"/>
    </physiologicalReaction>
</comment>
<feature type="binding site" evidence="27">
    <location>
        <position position="166"/>
    </location>
    <ligand>
        <name>2-oxoglutarate</name>
        <dbReference type="ChEBI" id="CHEBI:16810"/>
    </ligand>
</feature>
<evidence type="ECO:0000256" key="25">
    <source>
        <dbReference type="ARBA" id="ARBA00077989"/>
    </source>
</evidence>
<evidence type="ECO:0000259" key="29">
    <source>
        <dbReference type="PROSITE" id="PS51471"/>
    </source>
</evidence>
<feature type="domain" description="Fe2OG dioxygenase" evidence="29">
    <location>
        <begin position="157"/>
        <end position="262"/>
    </location>
</feature>
<evidence type="ECO:0000256" key="2">
    <source>
        <dbReference type="ARBA" id="ARBA00004604"/>
    </source>
</evidence>
<dbReference type="EnsemblMetazoa" id="XM_030991538">
    <property type="protein sequence ID" value="XP_030847398"/>
    <property type="gene ID" value="LOC593121"/>
</dbReference>
<evidence type="ECO:0000256" key="11">
    <source>
        <dbReference type="ARBA" id="ARBA00023242"/>
    </source>
</evidence>
<reference evidence="31" key="1">
    <citation type="submission" date="2015-02" db="EMBL/GenBank/DDBJ databases">
        <title>Genome sequencing for Strongylocentrotus purpuratus.</title>
        <authorList>
            <person name="Murali S."/>
            <person name="Liu Y."/>
            <person name="Vee V."/>
            <person name="English A."/>
            <person name="Wang M."/>
            <person name="Skinner E."/>
            <person name="Han Y."/>
            <person name="Muzny D.M."/>
            <person name="Worley K.C."/>
            <person name="Gibbs R.A."/>
        </authorList>
    </citation>
    <scope>NUCLEOTIDE SEQUENCE</scope>
</reference>
<comment type="catalytic activity">
    <reaction evidence="14">
        <text>a 1,N(6)-etheno-2'-deoxyadenosine in single-stranded DNA + 2-oxoglutarate + O2 + H2O = a 2'-deoxyadenosine in single-stranded DNA + glyoxal + succinate + CO2</text>
        <dbReference type="Rhea" id="RHEA:70459"/>
        <dbReference type="Rhea" id="RHEA-COMP:17896"/>
        <dbReference type="Rhea" id="RHEA-COMP:17904"/>
        <dbReference type="ChEBI" id="CHEBI:15377"/>
        <dbReference type="ChEBI" id="CHEBI:15379"/>
        <dbReference type="ChEBI" id="CHEBI:16526"/>
        <dbReference type="ChEBI" id="CHEBI:16810"/>
        <dbReference type="ChEBI" id="CHEBI:30031"/>
        <dbReference type="ChEBI" id="CHEBI:34779"/>
        <dbReference type="ChEBI" id="CHEBI:90615"/>
        <dbReference type="ChEBI" id="CHEBI:189583"/>
    </reaction>
    <physiologicalReaction direction="left-to-right" evidence="14">
        <dbReference type="Rhea" id="RHEA:70460"/>
    </physiologicalReaction>
</comment>
<evidence type="ECO:0000256" key="6">
    <source>
        <dbReference type="ARBA" id="ARBA00022842"/>
    </source>
</evidence>
<keyword evidence="4" id="KW-0479">Metal-binding</keyword>
<reference evidence="30" key="2">
    <citation type="submission" date="2021-01" db="UniProtKB">
        <authorList>
            <consortium name="EnsemblMetazoa"/>
        </authorList>
    </citation>
    <scope>IDENTIFICATION</scope>
</reference>
<evidence type="ECO:0000256" key="14">
    <source>
        <dbReference type="ARBA" id="ARBA00051189"/>
    </source>
</evidence>
<evidence type="ECO:0000256" key="17">
    <source>
        <dbReference type="ARBA" id="ARBA00051755"/>
    </source>
</evidence>
<dbReference type="InterPro" id="IPR005123">
    <property type="entry name" value="Oxoglu/Fe-dep_dioxygenase_dom"/>
</dbReference>
<evidence type="ECO:0000256" key="8">
    <source>
        <dbReference type="ARBA" id="ARBA00023002"/>
    </source>
</evidence>
<evidence type="ECO:0000256" key="4">
    <source>
        <dbReference type="ARBA" id="ARBA00022723"/>
    </source>
</evidence>
<dbReference type="PROSITE" id="PS51471">
    <property type="entry name" value="FE2OG_OXY"/>
    <property type="match status" value="1"/>
</dbReference>
<dbReference type="Proteomes" id="UP000007110">
    <property type="component" value="Unassembled WGS sequence"/>
</dbReference>
<dbReference type="FunFam" id="2.60.120.590:FF:000004">
    <property type="entry name" value="DNA oxidative demethylase ALKBH2"/>
    <property type="match status" value="1"/>
</dbReference>
<keyword evidence="9" id="KW-0408">Iron</keyword>
<evidence type="ECO:0000256" key="23">
    <source>
        <dbReference type="ARBA" id="ARBA00066725"/>
    </source>
</evidence>
<comment type="catalytic activity">
    <reaction evidence="12">
        <text>an N(1)-methyl-2'-deoxyadenosine in single-stranded DNA + 2-oxoglutarate + O2 = a 2'-deoxyadenosine in single-stranded DNA + formaldehyde + succinate + CO2 + H(+)</text>
        <dbReference type="Rhea" id="RHEA:70447"/>
        <dbReference type="Rhea" id="RHEA-COMP:17895"/>
        <dbReference type="Rhea" id="RHEA-COMP:17896"/>
        <dbReference type="ChEBI" id="CHEBI:15378"/>
        <dbReference type="ChEBI" id="CHEBI:15379"/>
        <dbReference type="ChEBI" id="CHEBI:16526"/>
        <dbReference type="ChEBI" id="CHEBI:16810"/>
        <dbReference type="ChEBI" id="CHEBI:16842"/>
        <dbReference type="ChEBI" id="CHEBI:30031"/>
        <dbReference type="ChEBI" id="CHEBI:90615"/>
        <dbReference type="ChEBI" id="CHEBI:139096"/>
    </reaction>
    <physiologicalReaction direction="left-to-right" evidence="12">
        <dbReference type="Rhea" id="RHEA:70448"/>
    </physiologicalReaction>
</comment>
<dbReference type="PANTHER" id="PTHR31573">
    <property type="entry name" value="ALPHA-KETOGLUTARATE-DEPENDENT DIOXYGENASE ALKB HOMOLOG 2"/>
    <property type="match status" value="1"/>
</dbReference>
<keyword evidence="8" id="KW-0560">Oxidoreductase</keyword>
<dbReference type="GeneID" id="593121"/>
<feature type="binding site" evidence="27">
    <location>
        <position position="179"/>
    </location>
    <ligand>
        <name>substrate</name>
    </ligand>
</feature>
<dbReference type="GO" id="GO:0006307">
    <property type="term" value="P:DNA alkylation repair"/>
    <property type="evidence" value="ECO:0000318"/>
    <property type="project" value="GO_Central"/>
</dbReference>
<evidence type="ECO:0000256" key="18">
    <source>
        <dbReference type="ARBA" id="ARBA00052597"/>
    </source>
</evidence>
<feature type="binding site" evidence="27">
    <location>
        <position position="259"/>
    </location>
    <ligand>
        <name>2-oxoglutarate</name>
        <dbReference type="ChEBI" id="CHEBI:16810"/>
    </ligand>
</feature>
<feature type="binding site" evidence="27">
    <location>
        <position position="241"/>
    </location>
    <ligand>
        <name>2-oxoglutarate</name>
        <dbReference type="ChEBI" id="CHEBI:16810"/>
    </ligand>
</feature>
<dbReference type="InterPro" id="IPR032852">
    <property type="entry name" value="ALKBH2"/>
</dbReference>
<feature type="binding site" evidence="27">
    <location>
        <position position="176"/>
    </location>
    <ligand>
        <name>2-oxoglutarate</name>
        <dbReference type="ChEBI" id="CHEBI:16810"/>
    </ligand>
</feature>
<comment type="catalytic activity">
    <reaction evidence="19">
        <text>a 1,N(6)-etheno-2'-deoxyadenosine in double-stranded DNA + 2-oxoglutarate + O2 + H2O = a 2'-deoxyadenosine in double-stranded DNA + glyoxal + succinate + CO2</text>
        <dbReference type="Rhea" id="RHEA:70463"/>
        <dbReference type="Rhea" id="RHEA-COMP:17897"/>
        <dbReference type="Rhea" id="RHEA-COMP:17903"/>
        <dbReference type="ChEBI" id="CHEBI:15377"/>
        <dbReference type="ChEBI" id="CHEBI:15379"/>
        <dbReference type="ChEBI" id="CHEBI:16526"/>
        <dbReference type="ChEBI" id="CHEBI:16810"/>
        <dbReference type="ChEBI" id="CHEBI:30031"/>
        <dbReference type="ChEBI" id="CHEBI:34779"/>
        <dbReference type="ChEBI" id="CHEBI:90615"/>
        <dbReference type="ChEBI" id="CHEBI:189583"/>
    </reaction>
    <physiologicalReaction direction="left-to-right" evidence="19">
        <dbReference type="Rhea" id="RHEA:70464"/>
    </physiologicalReaction>
</comment>
<feature type="region of interest" description="Disordered" evidence="28">
    <location>
        <begin position="1"/>
        <end position="46"/>
    </location>
</feature>
<evidence type="ECO:0000256" key="21">
    <source>
        <dbReference type="ARBA" id="ARBA00053025"/>
    </source>
</evidence>
<dbReference type="InterPro" id="IPR027450">
    <property type="entry name" value="AlkB-like"/>
</dbReference>
<keyword evidence="6" id="KW-0460">Magnesium</keyword>
<evidence type="ECO:0000256" key="20">
    <source>
        <dbReference type="ARBA" id="ARBA00052800"/>
    </source>
</evidence>
<dbReference type="CTD" id="121642"/>
<evidence type="ECO:0000256" key="10">
    <source>
        <dbReference type="ARBA" id="ARBA00023204"/>
    </source>
</evidence>
<dbReference type="GO" id="GO:0051747">
    <property type="term" value="F:cytosine C-5 DNA demethylase activity"/>
    <property type="evidence" value="ECO:0000318"/>
    <property type="project" value="GO_Central"/>
</dbReference>
<feature type="compositionally biased region" description="Basic residues" evidence="28">
    <location>
        <begin position="1"/>
        <end position="12"/>
    </location>
</feature>
<protein>
    <recommendedName>
        <fullName evidence="24">DNA oxidative demethylase ALKBH2</fullName>
        <ecNumber evidence="23">1.14.11.33</ecNumber>
    </recommendedName>
    <alternativeName>
        <fullName evidence="25">Alkylated DNA repair protein alkB homolog 2</fullName>
    </alternativeName>
    <alternativeName>
        <fullName evidence="26">Alpha-ketoglutarate-dependent dioxygenase alkB homolog 2</fullName>
    </alternativeName>
</protein>
<dbReference type="GO" id="GO:0005730">
    <property type="term" value="C:nucleolus"/>
    <property type="evidence" value="ECO:0007669"/>
    <property type="project" value="UniProtKB-SubCell"/>
</dbReference>
<name>A0A7M7T1P6_STRPU</name>
<comment type="subunit">
    <text evidence="22">Interacts with PCNA homotrimer; this interaction is enhanced during the S-phase of the cell cycle. Interacts with nucleolar proteins NCL, UBTF and NPM1. Interacts with XRCC5-XRCC6 heterodimer.</text>
</comment>
<evidence type="ECO:0000256" key="1">
    <source>
        <dbReference type="ARBA" id="ARBA00001954"/>
    </source>
</evidence>
<feature type="binding site" evidence="27">
    <location>
        <begin position="127"/>
        <end position="129"/>
    </location>
    <ligand>
        <name>substrate</name>
    </ligand>
</feature>
<dbReference type="AlphaFoldDB" id="A0A7M7T1P6"/>
<dbReference type="OrthoDB" id="445341at2759"/>
<dbReference type="PANTHER" id="PTHR31573:SF1">
    <property type="entry name" value="DNA OXIDATIVE DEMETHYLASE ALKBH2"/>
    <property type="match status" value="1"/>
</dbReference>
<dbReference type="InParanoid" id="A0A7M7T1P6"/>
<dbReference type="KEGG" id="spu:593121"/>
<dbReference type="GO" id="GO:0035516">
    <property type="term" value="F:broad specificity oxidative DNA demethylase activity"/>
    <property type="evidence" value="ECO:0000318"/>
    <property type="project" value="GO_Central"/>
</dbReference>
<comment type="subcellular location">
    <subcellularLocation>
        <location evidence="2">Nucleus</location>
        <location evidence="2">Nucleolus</location>
    </subcellularLocation>
    <subcellularLocation>
        <location evidence="3">Nucleus</location>
        <location evidence="3">Nucleoplasm</location>
    </subcellularLocation>
</comment>
<organism evidence="30 31">
    <name type="scientific">Strongylocentrotus purpuratus</name>
    <name type="common">Purple sea urchin</name>
    <dbReference type="NCBI Taxonomy" id="7668"/>
    <lineage>
        <taxon>Eukaryota</taxon>
        <taxon>Metazoa</taxon>
        <taxon>Echinodermata</taxon>
        <taxon>Eleutherozoa</taxon>
        <taxon>Echinozoa</taxon>
        <taxon>Echinoidea</taxon>
        <taxon>Euechinoidea</taxon>
        <taxon>Echinacea</taxon>
        <taxon>Camarodonta</taxon>
        <taxon>Echinidea</taxon>
        <taxon>Strongylocentrotidae</taxon>
        <taxon>Strongylocentrotus</taxon>
    </lineage>
</organism>
<accession>A0A7M7T1P6</accession>
<evidence type="ECO:0000256" key="12">
    <source>
        <dbReference type="ARBA" id="ARBA00051010"/>
    </source>
</evidence>
<comment type="catalytic activity">
    <reaction evidence="16">
        <text>a 3,N(4)-etheno-2'-deoxycytidine in double-stranded DNA + 2-oxoglutarate + O2 + H2O = a 2'-deoxycytidine in double-stranded DNA + glyoxal + succinate + CO2</text>
        <dbReference type="Rhea" id="RHEA:70467"/>
        <dbReference type="Rhea" id="RHEA-COMP:17070"/>
        <dbReference type="Rhea" id="RHEA-COMP:17905"/>
        <dbReference type="ChEBI" id="CHEBI:15377"/>
        <dbReference type="ChEBI" id="CHEBI:15379"/>
        <dbReference type="ChEBI" id="CHEBI:16526"/>
        <dbReference type="ChEBI" id="CHEBI:16810"/>
        <dbReference type="ChEBI" id="CHEBI:30031"/>
        <dbReference type="ChEBI" id="CHEBI:34779"/>
        <dbReference type="ChEBI" id="CHEBI:85452"/>
        <dbReference type="ChEBI" id="CHEBI:189585"/>
    </reaction>
    <physiologicalReaction direction="left-to-right" evidence="16">
        <dbReference type="Rhea" id="RHEA:70468"/>
    </physiologicalReaction>
</comment>
<dbReference type="SUPFAM" id="SSF51197">
    <property type="entry name" value="Clavaminate synthase-like"/>
    <property type="match status" value="1"/>
</dbReference>
<evidence type="ECO:0000256" key="9">
    <source>
        <dbReference type="ARBA" id="ARBA00023004"/>
    </source>
</evidence>
<comment type="catalytic activity">
    <reaction evidence="15">
        <text>an N(3)-methyl-2'-deoxycytidine in double-stranded DNA + 2-oxoglutarate + O2 = a 2'-deoxycytidine in double-stranded DNA + formaldehyde + succinate + CO2 + H(+)</text>
        <dbReference type="Rhea" id="RHEA:70439"/>
        <dbReference type="Rhea" id="RHEA-COMP:14237"/>
        <dbReference type="Rhea" id="RHEA-COMP:17070"/>
        <dbReference type="ChEBI" id="CHEBI:15378"/>
        <dbReference type="ChEBI" id="CHEBI:15379"/>
        <dbReference type="ChEBI" id="CHEBI:16526"/>
        <dbReference type="ChEBI" id="CHEBI:16810"/>
        <dbReference type="ChEBI" id="CHEBI:16842"/>
        <dbReference type="ChEBI" id="CHEBI:30031"/>
        <dbReference type="ChEBI" id="CHEBI:85452"/>
        <dbReference type="ChEBI" id="CHEBI:139075"/>
    </reaction>
    <physiologicalReaction direction="left-to-right" evidence="15">
        <dbReference type="Rhea" id="RHEA:70440"/>
    </physiologicalReaction>
</comment>
<feature type="binding site" evidence="27">
    <location>
        <position position="257"/>
    </location>
    <ligand>
        <name>2-oxoglutarate</name>
        <dbReference type="ChEBI" id="CHEBI:16810"/>
    </ligand>
</feature>
<dbReference type="RefSeq" id="XP_030847398.1">
    <property type="nucleotide sequence ID" value="XM_030991538.1"/>
</dbReference>
<comment type="catalytic activity">
    <reaction evidence="20">
        <text>an N(1)-methyl-2'-deoxyadenosine in double-stranded DNA + 2-oxoglutarate + O2 = a 2'-deoxyadenosine in double-stranded DNA + formaldehyde + succinate + CO2 + H(+)</text>
        <dbReference type="Rhea" id="RHEA:70443"/>
        <dbReference type="Rhea" id="RHEA-COMP:14236"/>
        <dbReference type="Rhea" id="RHEA-COMP:17897"/>
        <dbReference type="ChEBI" id="CHEBI:15378"/>
        <dbReference type="ChEBI" id="CHEBI:15379"/>
        <dbReference type="ChEBI" id="CHEBI:16526"/>
        <dbReference type="ChEBI" id="CHEBI:16810"/>
        <dbReference type="ChEBI" id="CHEBI:16842"/>
        <dbReference type="ChEBI" id="CHEBI:30031"/>
        <dbReference type="ChEBI" id="CHEBI:90615"/>
        <dbReference type="ChEBI" id="CHEBI:139096"/>
    </reaction>
    <physiologicalReaction direction="left-to-right" evidence="20">
        <dbReference type="Rhea" id="RHEA:70444"/>
    </physiologicalReaction>
</comment>
<comment type="catalytic activity">
    <reaction evidence="21">
        <text>a methylated nucleobase within DNA + 2-oxoglutarate + O2 = a nucleobase within DNA + formaldehyde + succinate + CO2</text>
        <dbReference type="Rhea" id="RHEA:30299"/>
        <dbReference type="Rhea" id="RHEA-COMP:12192"/>
        <dbReference type="Rhea" id="RHEA-COMP:12193"/>
        <dbReference type="ChEBI" id="CHEBI:15379"/>
        <dbReference type="ChEBI" id="CHEBI:16526"/>
        <dbReference type="ChEBI" id="CHEBI:16810"/>
        <dbReference type="ChEBI" id="CHEBI:16842"/>
        <dbReference type="ChEBI" id="CHEBI:30031"/>
        <dbReference type="ChEBI" id="CHEBI:32875"/>
        <dbReference type="ChEBI" id="CHEBI:64428"/>
        <dbReference type="EC" id="1.14.11.33"/>
    </reaction>
    <physiologicalReaction direction="left-to-right" evidence="21">
        <dbReference type="Rhea" id="RHEA:30300"/>
    </physiologicalReaction>
</comment>
<evidence type="ECO:0000256" key="19">
    <source>
        <dbReference type="ARBA" id="ARBA00052627"/>
    </source>
</evidence>
<comment type="catalytic activity">
    <reaction evidence="18">
        <text>a 3,N(4)-etheno-2'-deoxycytidine in single-stranded DNA + 2-oxoglutarate + O2 + H2O = a 2'-deoxycytidine in single-stranded DNA + glyoxal + succinate + CO2</text>
        <dbReference type="Rhea" id="RHEA:70471"/>
        <dbReference type="Rhea" id="RHEA-COMP:12846"/>
        <dbReference type="Rhea" id="RHEA-COMP:17906"/>
        <dbReference type="ChEBI" id="CHEBI:15377"/>
        <dbReference type="ChEBI" id="CHEBI:15379"/>
        <dbReference type="ChEBI" id="CHEBI:16526"/>
        <dbReference type="ChEBI" id="CHEBI:16810"/>
        <dbReference type="ChEBI" id="CHEBI:30031"/>
        <dbReference type="ChEBI" id="CHEBI:34779"/>
        <dbReference type="ChEBI" id="CHEBI:85452"/>
        <dbReference type="ChEBI" id="CHEBI:189585"/>
    </reaction>
    <physiologicalReaction direction="left-to-right" evidence="18">
        <dbReference type="Rhea" id="RHEA:70472"/>
    </physiologicalReaction>
</comment>
<dbReference type="Pfam" id="PF13532">
    <property type="entry name" value="2OG-FeII_Oxy_2"/>
    <property type="match status" value="1"/>
</dbReference>
<evidence type="ECO:0000256" key="28">
    <source>
        <dbReference type="SAM" id="MobiDB-lite"/>
    </source>
</evidence>
<evidence type="ECO:0000256" key="16">
    <source>
        <dbReference type="ARBA" id="ARBA00051434"/>
    </source>
</evidence>
<dbReference type="GO" id="GO:0005654">
    <property type="term" value="C:nucleoplasm"/>
    <property type="evidence" value="ECO:0007669"/>
    <property type="project" value="UniProtKB-SubCell"/>
</dbReference>
<feature type="binding site" evidence="27">
    <location>
        <position position="164"/>
    </location>
    <ligand>
        <name>2-oxoglutarate</name>
        <dbReference type="ChEBI" id="CHEBI:16810"/>
    </ligand>
</feature>
<evidence type="ECO:0000256" key="27">
    <source>
        <dbReference type="PIRSR" id="PIRSR632852-1"/>
    </source>
</evidence>
<evidence type="ECO:0000256" key="13">
    <source>
        <dbReference type="ARBA" id="ARBA00051165"/>
    </source>
</evidence>
<comment type="catalytic activity">
    <reaction evidence="13">
        <text>an N(3)-methyl-2'-deoxycytidine in single-stranded DNA + 2-oxoglutarate + O2 = a 2'-deoxycytidine in single-stranded DNA + formaldehyde + succinate + CO2 + H(+)</text>
        <dbReference type="Rhea" id="RHEA:70435"/>
        <dbReference type="Rhea" id="RHEA-COMP:12846"/>
        <dbReference type="Rhea" id="RHEA-COMP:17894"/>
        <dbReference type="ChEBI" id="CHEBI:15378"/>
        <dbReference type="ChEBI" id="CHEBI:15379"/>
        <dbReference type="ChEBI" id="CHEBI:16526"/>
        <dbReference type="ChEBI" id="CHEBI:16810"/>
        <dbReference type="ChEBI" id="CHEBI:16842"/>
        <dbReference type="ChEBI" id="CHEBI:30031"/>
        <dbReference type="ChEBI" id="CHEBI:85452"/>
        <dbReference type="ChEBI" id="CHEBI:139075"/>
    </reaction>
    <physiologicalReaction direction="left-to-right" evidence="13">
        <dbReference type="Rhea" id="RHEA:70436"/>
    </physiologicalReaction>
</comment>
<evidence type="ECO:0000256" key="7">
    <source>
        <dbReference type="ARBA" id="ARBA00022964"/>
    </source>
</evidence>
<evidence type="ECO:0000256" key="26">
    <source>
        <dbReference type="ARBA" id="ARBA00081727"/>
    </source>
</evidence>
<feature type="binding site" evidence="27">
    <location>
        <position position="253"/>
    </location>
    <ligand>
        <name>2-oxoglutarate</name>
        <dbReference type="ChEBI" id="CHEBI:16810"/>
    </ligand>
</feature>
<keyword evidence="10" id="KW-0234">DNA repair</keyword>
<keyword evidence="5" id="KW-0227">DNA damage</keyword>
<evidence type="ECO:0000256" key="3">
    <source>
        <dbReference type="ARBA" id="ARBA00004642"/>
    </source>
</evidence>
<evidence type="ECO:0000256" key="15">
    <source>
        <dbReference type="ARBA" id="ARBA00051376"/>
    </source>
</evidence>
<comment type="cofactor">
    <cofactor evidence="1">
        <name>Fe(2+)</name>
        <dbReference type="ChEBI" id="CHEBI:29033"/>
    </cofactor>
</comment>
<keyword evidence="7" id="KW-0223">Dioxygenase</keyword>
<keyword evidence="11" id="KW-0539">Nucleus</keyword>
<sequence length="266" mass="30964">MDKFIIRKKKSKHPEAETGSTCSGQFQEERDGEDQPLTKRSRTDVTETTALDQRIPHHIPEKKKIHGENLDCDYMRLYPKKQADDLFQRCEESLEYFMGDLARIKVYGKWHDIPRKQVAHGDTGLTYKYSGVTVPAKPWTPALLEIRDRIQEVTGYKFNFVLINRYADGNNYMGEHRDDEKDLVASSPIASLSLGQHRDFIFRHCEARGAQAKRKVPPVKLELEHGSLLMMNYPTNVYWYHSLPVRKKALNIRVNMTFRDIVIVKK</sequence>
<dbReference type="EC" id="1.14.11.33" evidence="23"/>
<dbReference type="FunCoup" id="A0A7M7T1P6">
    <property type="interactions" value="225"/>
</dbReference>
<dbReference type="GO" id="GO:0008198">
    <property type="term" value="F:ferrous iron binding"/>
    <property type="evidence" value="ECO:0000318"/>
    <property type="project" value="GO_Central"/>
</dbReference>
<evidence type="ECO:0000256" key="5">
    <source>
        <dbReference type="ARBA" id="ARBA00022763"/>
    </source>
</evidence>